<accession>A0A8H6IQB6</accession>
<dbReference type="InterPro" id="IPR011333">
    <property type="entry name" value="SKP1/BTB/POZ_sf"/>
</dbReference>
<evidence type="ECO:0000313" key="2">
    <source>
        <dbReference type="Proteomes" id="UP000652219"/>
    </source>
</evidence>
<dbReference type="EMBL" id="WIGN01000498">
    <property type="protein sequence ID" value="KAF6790668.1"/>
    <property type="molecule type" value="Genomic_DNA"/>
</dbReference>
<protein>
    <submittedName>
        <fullName evidence="1">Nuclear pore protein</fullName>
    </submittedName>
</protein>
<gene>
    <name evidence="1" type="ORF">CSOJ01_14525</name>
</gene>
<name>A0A8H6IQB6_9PEZI</name>
<dbReference type="Gene3D" id="3.30.710.10">
    <property type="entry name" value="Potassium Channel Kv1.1, Chain A"/>
    <property type="match status" value="1"/>
</dbReference>
<evidence type="ECO:0000313" key="1">
    <source>
        <dbReference type="EMBL" id="KAF6790668.1"/>
    </source>
</evidence>
<comment type="caution">
    <text evidence="1">The sequence shown here is derived from an EMBL/GenBank/DDBJ whole genome shotgun (WGS) entry which is preliminary data.</text>
</comment>
<dbReference type="AlphaFoldDB" id="A0A8H6IQB6"/>
<proteinExistence type="predicted"/>
<organism evidence="1 2">
    <name type="scientific">Colletotrichum sojae</name>
    <dbReference type="NCBI Taxonomy" id="2175907"/>
    <lineage>
        <taxon>Eukaryota</taxon>
        <taxon>Fungi</taxon>
        <taxon>Dikarya</taxon>
        <taxon>Ascomycota</taxon>
        <taxon>Pezizomycotina</taxon>
        <taxon>Sordariomycetes</taxon>
        <taxon>Hypocreomycetidae</taxon>
        <taxon>Glomerellales</taxon>
        <taxon>Glomerellaceae</taxon>
        <taxon>Colletotrichum</taxon>
        <taxon>Colletotrichum orchidearum species complex</taxon>
    </lineage>
</organism>
<sequence>MQPLACGKAYYFDSRGDLTFTVGDPEKGDTYDVVVCSRTVARSSTVFSAMLFGGFAESRPEGGRWKVSLPEDQVAPLFLAFKLIHGYHENTPKTLDKNELYQLLVVTEKFDMARILRPWAATWFEPYKGIPSVEGNEIVMWIAWELGHERCFRRLATDLLIKSRVSDDGELLSKEGIPLNTYNCLEPLGILESVAQSRSKLIETMTGFLHDVIQEALTKRQCQYSGGGHCSTCGMTTGPSSEQCAAFVLGLLTHMFSDAGLQGLVSSQATKFRYLGSSKDFLRIIQRMRFKITEGHDCCDPLPALQKRAKDLVEAAPSPVTEQHLEYLRNQAKKTGILGK</sequence>
<dbReference type="Proteomes" id="UP000652219">
    <property type="component" value="Unassembled WGS sequence"/>
</dbReference>
<keyword evidence="2" id="KW-1185">Reference proteome</keyword>
<reference evidence="1 2" key="1">
    <citation type="journal article" date="2020" name="Phytopathology">
        <title>Genome Sequence Resources of Colletotrichum truncatum, C. plurivorum, C. musicola, and C. sojae: Four Species Pathogenic to Soybean (Glycine max).</title>
        <authorList>
            <person name="Rogerio F."/>
            <person name="Boufleur T.R."/>
            <person name="Ciampi-Guillardi M."/>
            <person name="Sukno S.A."/>
            <person name="Thon M.R."/>
            <person name="Massola Junior N.S."/>
            <person name="Baroncelli R."/>
        </authorList>
    </citation>
    <scope>NUCLEOTIDE SEQUENCE [LARGE SCALE GENOMIC DNA]</scope>
    <source>
        <strain evidence="1 2">LFN0009</strain>
    </source>
</reference>